<proteinExistence type="predicted"/>
<dbReference type="EMBL" id="BOOC01000039">
    <property type="protein sequence ID" value="GIH43433.1"/>
    <property type="molecule type" value="Genomic_DNA"/>
</dbReference>
<reference evidence="1 2" key="1">
    <citation type="submission" date="2021-01" db="EMBL/GenBank/DDBJ databases">
        <title>Whole genome shotgun sequence of Microbispora corallina NBRC 16416.</title>
        <authorList>
            <person name="Komaki H."/>
            <person name="Tamura T."/>
        </authorList>
    </citation>
    <scope>NUCLEOTIDE SEQUENCE [LARGE SCALE GENOMIC DNA]</scope>
    <source>
        <strain evidence="1 2">NBRC 16416</strain>
    </source>
</reference>
<evidence type="ECO:0000313" key="2">
    <source>
        <dbReference type="Proteomes" id="UP000603904"/>
    </source>
</evidence>
<protein>
    <submittedName>
        <fullName evidence="1">Uncharacterized protein</fullName>
    </submittedName>
</protein>
<name>A0ABQ4G8M3_9ACTN</name>
<sequence length="89" mass="10097">MDPRTRISGTSMPQKYARDSFGWHGYRIEQTMNRNGERASVSTLLLLQRGPVLLALDYTNYTPKTPEQKLHAYNLGVLRKVLAHPVGRG</sequence>
<organism evidence="1 2">
    <name type="scientific">Microbispora corallina</name>
    <dbReference type="NCBI Taxonomy" id="83302"/>
    <lineage>
        <taxon>Bacteria</taxon>
        <taxon>Bacillati</taxon>
        <taxon>Actinomycetota</taxon>
        <taxon>Actinomycetes</taxon>
        <taxon>Streptosporangiales</taxon>
        <taxon>Streptosporangiaceae</taxon>
        <taxon>Microbispora</taxon>
    </lineage>
</organism>
<dbReference type="Proteomes" id="UP000603904">
    <property type="component" value="Unassembled WGS sequence"/>
</dbReference>
<evidence type="ECO:0000313" key="1">
    <source>
        <dbReference type="EMBL" id="GIH43433.1"/>
    </source>
</evidence>
<keyword evidence="2" id="KW-1185">Reference proteome</keyword>
<comment type="caution">
    <text evidence="1">The sequence shown here is derived from an EMBL/GenBank/DDBJ whole genome shotgun (WGS) entry which is preliminary data.</text>
</comment>
<dbReference type="RefSeq" id="WP_204060547.1">
    <property type="nucleotide sequence ID" value="NZ_BAAAGP010000013.1"/>
</dbReference>
<accession>A0ABQ4G8M3</accession>
<gene>
    <name evidence="1" type="ORF">Mco01_64330</name>
</gene>